<dbReference type="Proteomes" id="UP000628448">
    <property type="component" value="Unassembled WGS sequence"/>
</dbReference>
<dbReference type="InterPro" id="IPR000182">
    <property type="entry name" value="GNAT_dom"/>
</dbReference>
<dbReference type="InterPro" id="IPR016181">
    <property type="entry name" value="Acyl_CoA_acyltransferase"/>
</dbReference>
<gene>
    <name evidence="2" type="ORF">I5907_15640</name>
</gene>
<feature type="domain" description="N-acetyltransferase" evidence="1">
    <location>
        <begin position="1"/>
        <end position="139"/>
    </location>
</feature>
<name>A0A931E9A7_9BACT</name>
<reference evidence="2" key="1">
    <citation type="submission" date="2020-11" db="EMBL/GenBank/DDBJ databases">
        <title>Bacterial whole genome sequence for Panacibacter sp. DH6.</title>
        <authorList>
            <person name="Le V."/>
            <person name="Ko S."/>
            <person name="Ahn C.-Y."/>
            <person name="Oh H.-M."/>
        </authorList>
    </citation>
    <scope>NUCLEOTIDE SEQUENCE</scope>
    <source>
        <strain evidence="2">DH6</strain>
    </source>
</reference>
<dbReference type="PROSITE" id="PS51186">
    <property type="entry name" value="GNAT"/>
    <property type="match status" value="1"/>
</dbReference>
<sequence>MEVKIAGTAADISKCWDVLLVLRPHLEKEKFVDTVLEMMSEGYQLAYIEEDGKAASAIGFRYQQFLYIGKHFYIDDLVSLPETRGKGYAGRLLDYVHDLAREKGYRYVALDSGHHRFNAHRLYLNKGYNITAHHFVKQL</sequence>
<evidence type="ECO:0000313" key="2">
    <source>
        <dbReference type="EMBL" id="MBG9377675.1"/>
    </source>
</evidence>
<dbReference type="GO" id="GO:0016747">
    <property type="term" value="F:acyltransferase activity, transferring groups other than amino-acyl groups"/>
    <property type="evidence" value="ECO:0007669"/>
    <property type="project" value="InterPro"/>
</dbReference>
<dbReference type="Gene3D" id="3.40.630.30">
    <property type="match status" value="1"/>
</dbReference>
<keyword evidence="3" id="KW-1185">Reference proteome</keyword>
<comment type="caution">
    <text evidence="2">The sequence shown here is derived from an EMBL/GenBank/DDBJ whole genome shotgun (WGS) entry which is preliminary data.</text>
</comment>
<dbReference type="EMBL" id="JADWYR010000002">
    <property type="protein sequence ID" value="MBG9377675.1"/>
    <property type="molecule type" value="Genomic_DNA"/>
</dbReference>
<dbReference type="SUPFAM" id="SSF55729">
    <property type="entry name" value="Acyl-CoA N-acyltransferases (Nat)"/>
    <property type="match status" value="1"/>
</dbReference>
<protein>
    <submittedName>
        <fullName evidence="2">GNAT family N-acetyltransferase</fullName>
    </submittedName>
</protein>
<evidence type="ECO:0000259" key="1">
    <source>
        <dbReference type="PROSITE" id="PS51186"/>
    </source>
</evidence>
<proteinExistence type="predicted"/>
<dbReference type="CDD" id="cd04301">
    <property type="entry name" value="NAT_SF"/>
    <property type="match status" value="1"/>
</dbReference>
<dbReference type="Pfam" id="PF00583">
    <property type="entry name" value="Acetyltransf_1"/>
    <property type="match status" value="1"/>
</dbReference>
<organism evidence="2 3">
    <name type="scientific">Panacibacter microcysteis</name>
    <dbReference type="NCBI Taxonomy" id="2793269"/>
    <lineage>
        <taxon>Bacteria</taxon>
        <taxon>Pseudomonadati</taxon>
        <taxon>Bacteroidota</taxon>
        <taxon>Chitinophagia</taxon>
        <taxon>Chitinophagales</taxon>
        <taxon>Chitinophagaceae</taxon>
        <taxon>Panacibacter</taxon>
    </lineage>
</organism>
<dbReference type="AlphaFoldDB" id="A0A931E9A7"/>
<evidence type="ECO:0000313" key="3">
    <source>
        <dbReference type="Proteomes" id="UP000628448"/>
    </source>
</evidence>
<accession>A0A931E9A7</accession>
<dbReference type="RefSeq" id="WP_196991746.1">
    <property type="nucleotide sequence ID" value="NZ_JADWYR010000002.1"/>
</dbReference>